<dbReference type="InterPro" id="IPR016205">
    <property type="entry name" value="Glycerol_DH"/>
</dbReference>
<keyword evidence="3 10" id="KW-0560">Oxidoreductase</keyword>
<comment type="similarity">
    <text evidence="1">Belongs to the iron-containing alcohol dehydrogenase family.</text>
</comment>
<evidence type="ECO:0000256" key="1">
    <source>
        <dbReference type="ARBA" id="ARBA00007358"/>
    </source>
</evidence>
<evidence type="ECO:0000256" key="8">
    <source>
        <dbReference type="ARBA" id="ARBA00049006"/>
    </source>
</evidence>
<keyword evidence="2" id="KW-0479">Metal-binding</keyword>
<dbReference type="SUPFAM" id="SSF56796">
    <property type="entry name" value="Dehydroquinate synthase-like"/>
    <property type="match status" value="1"/>
</dbReference>
<dbReference type="PANTHER" id="PTHR43616">
    <property type="entry name" value="GLYCEROL DEHYDROGENASE"/>
    <property type="match status" value="1"/>
</dbReference>
<evidence type="ECO:0000259" key="9">
    <source>
        <dbReference type="Pfam" id="PF00465"/>
    </source>
</evidence>
<dbReference type="InterPro" id="IPR001670">
    <property type="entry name" value="ADH_Fe/GldA"/>
</dbReference>
<gene>
    <name evidence="10" type="primary">dhaD</name>
    <name evidence="10" type="ORF">ERS852406_00781</name>
</gene>
<dbReference type="InterPro" id="IPR018211">
    <property type="entry name" value="ADH_Fe_CS"/>
</dbReference>
<dbReference type="PROSITE" id="PS00913">
    <property type="entry name" value="ADH_IRON_1"/>
    <property type="match status" value="1"/>
</dbReference>
<evidence type="ECO:0000256" key="6">
    <source>
        <dbReference type="ARBA" id="ARBA00039147"/>
    </source>
</evidence>
<organism evidence="10 11">
    <name type="scientific">Fusicatenibacter saccharivorans</name>
    <dbReference type="NCBI Taxonomy" id="1150298"/>
    <lineage>
        <taxon>Bacteria</taxon>
        <taxon>Bacillati</taxon>
        <taxon>Bacillota</taxon>
        <taxon>Clostridia</taxon>
        <taxon>Lachnospirales</taxon>
        <taxon>Lachnospiraceae</taxon>
        <taxon>Fusicatenibacter</taxon>
    </lineage>
</organism>
<dbReference type="Gene3D" id="3.40.50.1970">
    <property type="match status" value="1"/>
</dbReference>
<dbReference type="GO" id="GO:0046872">
    <property type="term" value="F:metal ion binding"/>
    <property type="evidence" value="ECO:0007669"/>
    <property type="project" value="UniProtKB-KW"/>
</dbReference>
<comment type="pathway">
    <text evidence="5">Polyol metabolism; glycerol fermentation; glycerone phosphate from glycerol (oxidative route): step 1/2.</text>
</comment>
<evidence type="ECO:0000256" key="5">
    <source>
        <dbReference type="ARBA" id="ARBA00037918"/>
    </source>
</evidence>
<proteinExistence type="inferred from homology"/>
<evidence type="ECO:0000256" key="4">
    <source>
        <dbReference type="ARBA" id="ARBA00023027"/>
    </source>
</evidence>
<protein>
    <recommendedName>
        <fullName evidence="7">Glycerol dehydrogenase</fullName>
        <ecNumber evidence="6">1.1.1.6</ecNumber>
    </recommendedName>
</protein>
<sequence>MKTYQRGGCFNQSQTFHPFYQPEKIKKEELDKILEADSIADDSTIQNAFYDAPTVVYLFAPYTYPNDAQDCCVAKSFTIRQNKPKNPGEICELPGFILDGNILAILQRSYYNKDKFCGKLIFRRKRQKRRLTFKKQKRSVREMAKILISPSKYLQGAGEMKNIGTYAAKCGKKALVLISQGGYRRIGAMIEESFAGSDCDVVFDYFNGECCESEINRLVAIVKEKGCDLVIGVGGGKIFDTAKAVAYYAETPVFICPTIASTDAPCSALSVVYTEEGVFERYLFLPANPNLVLMDTDIIVKSPVRLTVAGMGDALATYFEARACQRSGATSCAGGKTTEAAMALAKLCFDTLMEEGVKAKIALEAGVCTPAVEKVIEANTLLSGIGFESAGLAGAHAIHNGFTVLEECHHMYHGEKVAFGTLTQLVLENVPLDELEDIILWCIEVGLPVTLAELGAGNVTDDQLMEVAKTACAENDTLHNMPFEVTPETVFAAIKAADAYGRYYLDEEE</sequence>
<dbReference type="CDD" id="cd08170">
    <property type="entry name" value="GlyDH"/>
    <property type="match status" value="1"/>
</dbReference>
<evidence type="ECO:0000313" key="10">
    <source>
        <dbReference type="EMBL" id="CUN83780.1"/>
    </source>
</evidence>
<reference evidence="10 11" key="1">
    <citation type="submission" date="2015-09" db="EMBL/GenBank/DDBJ databases">
        <authorList>
            <consortium name="Pathogen Informatics"/>
        </authorList>
    </citation>
    <scope>NUCLEOTIDE SEQUENCE [LARGE SCALE GENOMIC DNA]</scope>
    <source>
        <strain evidence="10 11">2789STDY5608849</strain>
    </source>
</reference>
<dbReference type="AlphaFoldDB" id="A0A174A7Q0"/>
<dbReference type="EC" id="1.1.1.6" evidence="6"/>
<evidence type="ECO:0000256" key="2">
    <source>
        <dbReference type="ARBA" id="ARBA00022723"/>
    </source>
</evidence>
<dbReference type="Gene3D" id="1.20.1090.10">
    <property type="entry name" value="Dehydroquinate synthase-like - alpha domain"/>
    <property type="match status" value="1"/>
</dbReference>
<dbReference type="NCBIfam" id="NF006941">
    <property type="entry name" value="PRK09423.1"/>
    <property type="match status" value="1"/>
</dbReference>
<dbReference type="EMBL" id="CYYV01000003">
    <property type="protein sequence ID" value="CUN83780.1"/>
    <property type="molecule type" value="Genomic_DNA"/>
</dbReference>
<accession>A0A174A7Q0</accession>
<dbReference type="Proteomes" id="UP000095706">
    <property type="component" value="Unassembled WGS sequence"/>
</dbReference>
<dbReference type="Pfam" id="PF00465">
    <property type="entry name" value="Fe-ADH"/>
    <property type="match status" value="1"/>
</dbReference>
<dbReference type="GO" id="GO:0008888">
    <property type="term" value="F:glycerol dehydrogenase (NAD+) activity"/>
    <property type="evidence" value="ECO:0007669"/>
    <property type="project" value="UniProtKB-EC"/>
</dbReference>
<evidence type="ECO:0000256" key="7">
    <source>
        <dbReference type="ARBA" id="ARBA00040132"/>
    </source>
</evidence>
<dbReference type="GO" id="GO:0005829">
    <property type="term" value="C:cytosol"/>
    <property type="evidence" value="ECO:0007669"/>
    <property type="project" value="TreeGrafter"/>
</dbReference>
<evidence type="ECO:0000256" key="3">
    <source>
        <dbReference type="ARBA" id="ARBA00023002"/>
    </source>
</evidence>
<evidence type="ECO:0000313" key="11">
    <source>
        <dbReference type="Proteomes" id="UP000095706"/>
    </source>
</evidence>
<name>A0A174A7Q0_9FIRM</name>
<dbReference type="PANTHER" id="PTHR43616:SF5">
    <property type="entry name" value="GLYCEROL DEHYDROGENASE 1"/>
    <property type="match status" value="1"/>
</dbReference>
<keyword evidence="4" id="KW-0520">NAD</keyword>
<feature type="domain" description="Alcohol dehydrogenase iron-type/glycerol dehydrogenase GldA" evidence="9">
    <location>
        <begin position="150"/>
        <end position="296"/>
    </location>
</feature>
<comment type="catalytic activity">
    <reaction evidence="8">
        <text>glycerol + NAD(+) = dihydroxyacetone + NADH + H(+)</text>
        <dbReference type="Rhea" id="RHEA:13769"/>
        <dbReference type="ChEBI" id="CHEBI:15378"/>
        <dbReference type="ChEBI" id="CHEBI:16016"/>
        <dbReference type="ChEBI" id="CHEBI:17754"/>
        <dbReference type="ChEBI" id="CHEBI:57540"/>
        <dbReference type="ChEBI" id="CHEBI:57945"/>
        <dbReference type="EC" id="1.1.1.6"/>
    </reaction>
</comment>